<evidence type="ECO:0000256" key="5">
    <source>
        <dbReference type="ARBA" id="ARBA00022692"/>
    </source>
</evidence>
<sequence length="281" mass="31606">MKEKSLFVKILPYLLVLPSMLLLMVVVLFPIISNVGRSFQLEEGGIGLDNYIYFFTDPIQVNNIIYTLKIVIITVAACIVIAYLLAMYLRFSESRVSRLIGNLYLLPRFIPGLVAVNGMITIIRDSGLINRIGQVFGLNLQLGLMYNEKGVIMMNLWFNIPFATMLLASAMSAIPDSIIEAAQDAGASKVKLFFSMILPLTYKDVFIAITFIFMSNIGSFTTPYLMDGNNPQMLGIALYSLFNNFHYERAAALSVIIFLFSVVSAVVYIHTNMKEQEWEKK</sequence>
<evidence type="ECO:0000256" key="4">
    <source>
        <dbReference type="ARBA" id="ARBA00022475"/>
    </source>
</evidence>
<dbReference type="SUPFAM" id="SSF161098">
    <property type="entry name" value="MetI-like"/>
    <property type="match status" value="1"/>
</dbReference>
<comment type="similarity">
    <text evidence="2">Belongs to the binding-protein-dependent transport system permease family. CysTW subfamily.</text>
</comment>
<dbReference type="GO" id="GO:0005886">
    <property type="term" value="C:plasma membrane"/>
    <property type="evidence" value="ECO:0007669"/>
    <property type="project" value="UniProtKB-SubCell"/>
</dbReference>
<accession>A0A9D1YRF7</accession>
<feature type="transmembrane region" description="Helical" evidence="8">
    <location>
        <begin position="64"/>
        <end position="91"/>
    </location>
</feature>
<feature type="transmembrane region" description="Helical" evidence="8">
    <location>
        <begin position="103"/>
        <end position="123"/>
    </location>
</feature>
<evidence type="ECO:0000259" key="9">
    <source>
        <dbReference type="PROSITE" id="PS50928"/>
    </source>
</evidence>
<dbReference type="Proteomes" id="UP000824007">
    <property type="component" value="Unassembled WGS sequence"/>
</dbReference>
<feature type="transmembrane region" description="Helical" evidence="8">
    <location>
        <begin position="192"/>
        <end position="214"/>
    </location>
</feature>
<keyword evidence="6 8" id="KW-1133">Transmembrane helix</keyword>
<evidence type="ECO:0000256" key="6">
    <source>
        <dbReference type="ARBA" id="ARBA00022989"/>
    </source>
</evidence>
<feature type="transmembrane region" description="Helical" evidence="8">
    <location>
        <begin position="250"/>
        <end position="271"/>
    </location>
</feature>
<keyword evidence="7 8" id="KW-0472">Membrane</keyword>
<dbReference type="PANTHER" id="PTHR42929">
    <property type="entry name" value="INNER MEMBRANE ABC TRANSPORTER PERMEASE PROTEIN YDCU-RELATED-RELATED"/>
    <property type="match status" value="1"/>
</dbReference>
<evidence type="ECO:0000313" key="10">
    <source>
        <dbReference type="EMBL" id="HIY61332.1"/>
    </source>
</evidence>
<feature type="domain" description="ABC transmembrane type-1" evidence="9">
    <location>
        <begin position="64"/>
        <end position="268"/>
    </location>
</feature>
<keyword evidence="3 8" id="KW-0813">Transport</keyword>
<dbReference type="Pfam" id="PF00528">
    <property type="entry name" value="BPD_transp_1"/>
    <property type="match status" value="1"/>
</dbReference>
<dbReference type="GO" id="GO:0055085">
    <property type="term" value="P:transmembrane transport"/>
    <property type="evidence" value="ECO:0007669"/>
    <property type="project" value="InterPro"/>
</dbReference>
<gene>
    <name evidence="10" type="ORF">H9831_11755</name>
</gene>
<reference evidence="10" key="2">
    <citation type="submission" date="2021-04" db="EMBL/GenBank/DDBJ databases">
        <authorList>
            <person name="Gilroy R."/>
        </authorList>
    </citation>
    <scope>NUCLEOTIDE SEQUENCE</scope>
    <source>
        <strain evidence="10">ChiSxjej3B15-24422</strain>
    </source>
</reference>
<keyword evidence="5 8" id="KW-0812">Transmembrane</keyword>
<evidence type="ECO:0000256" key="8">
    <source>
        <dbReference type="RuleBase" id="RU363032"/>
    </source>
</evidence>
<dbReference type="EMBL" id="DXDD01000143">
    <property type="protein sequence ID" value="HIY61332.1"/>
    <property type="molecule type" value="Genomic_DNA"/>
</dbReference>
<evidence type="ECO:0000256" key="1">
    <source>
        <dbReference type="ARBA" id="ARBA00004651"/>
    </source>
</evidence>
<name>A0A9D1YRF7_9FIRM</name>
<proteinExistence type="inferred from homology"/>
<dbReference type="InterPro" id="IPR035906">
    <property type="entry name" value="MetI-like_sf"/>
</dbReference>
<evidence type="ECO:0000256" key="3">
    <source>
        <dbReference type="ARBA" id="ARBA00022448"/>
    </source>
</evidence>
<dbReference type="PANTHER" id="PTHR42929:SF1">
    <property type="entry name" value="INNER MEMBRANE ABC TRANSPORTER PERMEASE PROTEIN YDCU-RELATED"/>
    <property type="match status" value="1"/>
</dbReference>
<keyword evidence="4" id="KW-1003">Cell membrane</keyword>
<comment type="caution">
    <text evidence="10">The sequence shown here is derived from an EMBL/GenBank/DDBJ whole genome shotgun (WGS) entry which is preliminary data.</text>
</comment>
<evidence type="ECO:0000256" key="2">
    <source>
        <dbReference type="ARBA" id="ARBA00007069"/>
    </source>
</evidence>
<dbReference type="AlphaFoldDB" id="A0A9D1YRF7"/>
<comment type="subcellular location">
    <subcellularLocation>
        <location evidence="1 8">Cell membrane</location>
        <topology evidence="1 8">Multi-pass membrane protein</topology>
    </subcellularLocation>
</comment>
<dbReference type="InterPro" id="IPR000515">
    <property type="entry name" value="MetI-like"/>
</dbReference>
<dbReference type="PROSITE" id="PS50928">
    <property type="entry name" value="ABC_TM1"/>
    <property type="match status" value="1"/>
</dbReference>
<evidence type="ECO:0000313" key="11">
    <source>
        <dbReference type="Proteomes" id="UP000824007"/>
    </source>
</evidence>
<dbReference type="CDD" id="cd06261">
    <property type="entry name" value="TM_PBP2"/>
    <property type="match status" value="1"/>
</dbReference>
<protein>
    <submittedName>
        <fullName evidence="10">ABC transporter permease</fullName>
    </submittedName>
</protein>
<reference evidence="10" key="1">
    <citation type="journal article" date="2021" name="PeerJ">
        <title>Extensive microbial diversity within the chicken gut microbiome revealed by metagenomics and culture.</title>
        <authorList>
            <person name="Gilroy R."/>
            <person name="Ravi A."/>
            <person name="Getino M."/>
            <person name="Pursley I."/>
            <person name="Horton D.L."/>
            <person name="Alikhan N.F."/>
            <person name="Baker D."/>
            <person name="Gharbi K."/>
            <person name="Hall N."/>
            <person name="Watson M."/>
            <person name="Adriaenssens E.M."/>
            <person name="Foster-Nyarko E."/>
            <person name="Jarju S."/>
            <person name="Secka A."/>
            <person name="Antonio M."/>
            <person name="Oren A."/>
            <person name="Chaudhuri R.R."/>
            <person name="La Ragione R."/>
            <person name="Hildebrand F."/>
            <person name="Pallen M.J."/>
        </authorList>
    </citation>
    <scope>NUCLEOTIDE SEQUENCE</scope>
    <source>
        <strain evidence="10">ChiSxjej3B15-24422</strain>
    </source>
</reference>
<evidence type="ECO:0000256" key="7">
    <source>
        <dbReference type="ARBA" id="ARBA00023136"/>
    </source>
</evidence>
<organism evidence="10 11">
    <name type="scientific">Candidatus Eisenbergiella pullistercoris</name>
    <dbReference type="NCBI Taxonomy" id="2838555"/>
    <lineage>
        <taxon>Bacteria</taxon>
        <taxon>Bacillati</taxon>
        <taxon>Bacillota</taxon>
        <taxon>Clostridia</taxon>
        <taxon>Lachnospirales</taxon>
        <taxon>Lachnospiraceae</taxon>
        <taxon>Eisenbergiella</taxon>
    </lineage>
</organism>
<feature type="transmembrane region" description="Helical" evidence="8">
    <location>
        <begin position="12"/>
        <end position="32"/>
    </location>
</feature>
<dbReference type="Gene3D" id="1.10.3720.10">
    <property type="entry name" value="MetI-like"/>
    <property type="match status" value="1"/>
</dbReference>
<feature type="transmembrane region" description="Helical" evidence="8">
    <location>
        <begin position="152"/>
        <end position="171"/>
    </location>
</feature>